<proteinExistence type="predicted"/>
<dbReference type="EMBL" id="CAADEX010000074">
    <property type="protein sequence ID" value="VFJ58462.1"/>
    <property type="molecule type" value="Genomic_DNA"/>
</dbReference>
<dbReference type="GO" id="GO:0006355">
    <property type="term" value="P:regulation of DNA-templated transcription"/>
    <property type="evidence" value="ECO:0007669"/>
    <property type="project" value="InterPro"/>
</dbReference>
<dbReference type="Pfam" id="PF22513">
    <property type="entry name" value="FitA-like_RHH"/>
    <property type="match status" value="1"/>
</dbReference>
<sequence length="84" mass="9443">MPQMLIRNLDQDVKASLKNQAALHGWSMENEAREILRSALVKKRPPEMGLGSRIAAHFADVGLEDDEDIPEIRGQFIAPVDFDE</sequence>
<dbReference type="AlphaFoldDB" id="A0A450SQE8"/>
<name>A0A450SQE8_9GAMM</name>
<feature type="domain" description="Antitoxin FitA-like ribbon-helix-helix" evidence="1">
    <location>
        <begin position="2"/>
        <end position="40"/>
    </location>
</feature>
<protein>
    <recommendedName>
        <fullName evidence="1">Antitoxin FitA-like ribbon-helix-helix domain-containing protein</fullName>
    </recommendedName>
</protein>
<reference evidence="2" key="1">
    <citation type="submission" date="2019-02" db="EMBL/GenBank/DDBJ databases">
        <authorList>
            <person name="Gruber-Vodicka R. H."/>
            <person name="Seah K. B. B."/>
        </authorList>
    </citation>
    <scope>NUCLEOTIDE SEQUENCE</scope>
    <source>
        <strain evidence="2">BECK_DK161</strain>
        <strain evidence="3">BECK_DK47</strain>
    </source>
</reference>
<gene>
    <name evidence="3" type="ORF">BECKDK2373B_GA0170837_10743</name>
    <name evidence="2" type="ORF">BECKDK2373C_GA0170839_105235</name>
</gene>
<evidence type="ECO:0000313" key="2">
    <source>
        <dbReference type="EMBL" id="VFJ56233.1"/>
    </source>
</evidence>
<dbReference type="EMBL" id="CAADEY010000052">
    <property type="protein sequence ID" value="VFJ56233.1"/>
    <property type="molecule type" value="Genomic_DNA"/>
</dbReference>
<dbReference type="InterPro" id="IPR010985">
    <property type="entry name" value="Ribbon_hlx_hlx"/>
</dbReference>
<dbReference type="InterPro" id="IPR053853">
    <property type="entry name" value="FitA-like_RHH"/>
</dbReference>
<evidence type="ECO:0000259" key="1">
    <source>
        <dbReference type="Pfam" id="PF22513"/>
    </source>
</evidence>
<dbReference type="SUPFAM" id="SSF47598">
    <property type="entry name" value="Ribbon-helix-helix"/>
    <property type="match status" value="1"/>
</dbReference>
<dbReference type="InterPro" id="IPR013321">
    <property type="entry name" value="Arc_rbn_hlx_hlx"/>
</dbReference>
<dbReference type="Gene3D" id="1.10.1220.10">
    <property type="entry name" value="Met repressor-like"/>
    <property type="match status" value="1"/>
</dbReference>
<evidence type="ECO:0000313" key="3">
    <source>
        <dbReference type="EMBL" id="VFJ58462.1"/>
    </source>
</evidence>
<organism evidence="2">
    <name type="scientific">Candidatus Kentrum sp. DK</name>
    <dbReference type="NCBI Taxonomy" id="2126562"/>
    <lineage>
        <taxon>Bacteria</taxon>
        <taxon>Pseudomonadati</taxon>
        <taxon>Pseudomonadota</taxon>
        <taxon>Gammaproteobacteria</taxon>
        <taxon>Candidatus Kentrum</taxon>
    </lineage>
</organism>
<accession>A0A450SQE8</accession>